<evidence type="ECO:0000259" key="10">
    <source>
        <dbReference type="PROSITE" id="PS50862"/>
    </source>
</evidence>
<dbReference type="HAMAP" id="MF_00534">
    <property type="entry name" value="Asn_tRNA_synth"/>
    <property type="match status" value="1"/>
</dbReference>
<sequence length="454" mass="51852">MNINQLVKDKKLKNDDIVSFTARVRTNRAGKSVGFLVVNDGSTILDLQIVYKDSLKNFAELSQLRISSVININGKILLTPEKEQKLEVQASEIEILSSASLDYPLQKKEHSLEFLREISHLRPRTKTFQSIFKIRSSAAFAIHKFFQEDGFVYVNSPIITENDAEGAGESFIVTTLDNGDYPKDFFGKKACLTVSGQLNAEAYAQAFKKVYTFGPTFRAENSNTSKHAAEFWMIEPEVAFEDLKYNIDLIENMVKYVINYIFEVCKEELEFCDSNLENGLIDKLNLVRNSNFEKITYTEAIKILQDAVKNNHEFEESDIKFGLDLGTEHERFICEKHFKRPIFITDYPKEIKAFYMKLNPDDKTVAATDLLVPGIGELVGGSQREDDFDKLSKRCKDLGIDTDSLSWYNDLRKYGYYKSAGFGLGFERLIMYITGAGNIRDVIPFPRTPKNLLF</sequence>
<keyword evidence="5 9" id="KW-0547">Nucleotide-binding</keyword>
<dbReference type="Gene3D" id="2.40.50.140">
    <property type="entry name" value="Nucleic acid-binding proteins"/>
    <property type="match status" value="1"/>
</dbReference>
<organism evidence="11 12">
    <name type="scientific">Spiroplasma litorale</name>
    <dbReference type="NCBI Taxonomy" id="216942"/>
    <lineage>
        <taxon>Bacteria</taxon>
        <taxon>Bacillati</taxon>
        <taxon>Mycoplasmatota</taxon>
        <taxon>Mollicutes</taxon>
        <taxon>Entomoplasmatales</taxon>
        <taxon>Spiroplasmataceae</taxon>
        <taxon>Spiroplasma</taxon>
    </lineage>
</organism>
<dbReference type="PRINTS" id="PR01042">
    <property type="entry name" value="TRNASYNTHASP"/>
</dbReference>
<accession>A0A0K1W0B2</accession>
<protein>
    <recommendedName>
        <fullName evidence="9">Asparagine--tRNA ligase</fullName>
        <ecNumber evidence="9">6.1.1.22</ecNumber>
    </recommendedName>
    <alternativeName>
        <fullName evidence="9">Asparaginyl-tRNA synthetase</fullName>
        <shortName evidence="9">AsnRS</shortName>
    </alternativeName>
</protein>
<evidence type="ECO:0000256" key="1">
    <source>
        <dbReference type="ARBA" id="ARBA00008226"/>
    </source>
</evidence>
<dbReference type="GO" id="GO:0006421">
    <property type="term" value="P:asparaginyl-tRNA aminoacylation"/>
    <property type="evidence" value="ECO:0007669"/>
    <property type="project" value="UniProtKB-UniRule"/>
</dbReference>
<dbReference type="AlphaFoldDB" id="A0A0K1W0B2"/>
<keyword evidence="12" id="KW-1185">Reference proteome</keyword>
<dbReference type="Pfam" id="PF00152">
    <property type="entry name" value="tRNA-synt_2"/>
    <property type="match status" value="1"/>
</dbReference>
<dbReference type="FunFam" id="3.30.930.10:FF:000016">
    <property type="entry name" value="Asparagine--tRNA ligase"/>
    <property type="match status" value="1"/>
</dbReference>
<evidence type="ECO:0000313" key="11">
    <source>
        <dbReference type="EMBL" id="AKX33749.1"/>
    </source>
</evidence>
<dbReference type="KEGG" id="sll:SLITO_v1c00810"/>
<comment type="catalytic activity">
    <reaction evidence="9">
        <text>tRNA(Asn) + L-asparagine + ATP = L-asparaginyl-tRNA(Asn) + AMP + diphosphate + H(+)</text>
        <dbReference type="Rhea" id="RHEA:11180"/>
        <dbReference type="Rhea" id="RHEA-COMP:9659"/>
        <dbReference type="Rhea" id="RHEA-COMP:9674"/>
        <dbReference type="ChEBI" id="CHEBI:15378"/>
        <dbReference type="ChEBI" id="CHEBI:30616"/>
        <dbReference type="ChEBI" id="CHEBI:33019"/>
        <dbReference type="ChEBI" id="CHEBI:58048"/>
        <dbReference type="ChEBI" id="CHEBI:78442"/>
        <dbReference type="ChEBI" id="CHEBI:78515"/>
        <dbReference type="ChEBI" id="CHEBI:456215"/>
        <dbReference type="EC" id="6.1.1.22"/>
    </reaction>
</comment>
<dbReference type="PANTHER" id="PTHR22594">
    <property type="entry name" value="ASPARTYL/LYSYL-TRNA SYNTHETASE"/>
    <property type="match status" value="1"/>
</dbReference>
<dbReference type="Gene3D" id="3.30.930.10">
    <property type="entry name" value="Bira Bifunctional Protein, Domain 2"/>
    <property type="match status" value="1"/>
</dbReference>
<name>A0A0K1W0B2_9MOLU</name>
<comment type="subunit">
    <text evidence="2 9">Homodimer.</text>
</comment>
<keyword evidence="3 9" id="KW-0963">Cytoplasm</keyword>
<dbReference type="Pfam" id="PF01336">
    <property type="entry name" value="tRNA_anti-codon"/>
    <property type="match status" value="1"/>
</dbReference>
<reference evidence="11 12" key="1">
    <citation type="journal article" date="2015" name="Genome Announc.">
        <title>Complete Genome Sequence of Spiroplasma litorale TN-1T (DSM 21781), a Bacterium Isolated from a Green-Eyed Horsefly (Tabanus nigrovittatus).</title>
        <authorList>
            <person name="Lo W.S."/>
            <person name="Lai Y.C."/>
            <person name="Lien Y.W."/>
            <person name="Wang T.H."/>
            <person name="Kuo C.H."/>
        </authorList>
    </citation>
    <scope>NUCLEOTIDE SEQUENCE [LARGE SCALE GENOMIC DNA]</scope>
    <source>
        <strain evidence="11 12">TN-1</strain>
    </source>
</reference>
<dbReference type="CDD" id="cd04318">
    <property type="entry name" value="EcAsnRS_like_N"/>
    <property type="match status" value="1"/>
</dbReference>
<evidence type="ECO:0000256" key="6">
    <source>
        <dbReference type="ARBA" id="ARBA00022840"/>
    </source>
</evidence>
<dbReference type="OrthoDB" id="9762036at2"/>
<dbReference type="NCBIfam" id="TIGR00457">
    <property type="entry name" value="asnS"/>
    <property type="match status" value="1"/>
</dbReference>
<evidence type="ECO:0000256" key="3">
    <source>
        <dbReference type="ARBA" id="ARBA00022490"/>
    </source>
</evidence>
<dbReference type="InterPro" id="IPR006195">
    <property type="entry name" value="aa-tRNA-synth_II"/>
</dbReference>
<dbReference type="SUPFAM" id="SSF55681">
    <property type="entry name" value="Class II aaRS and biotin synthetases"/>
    <property type="match status" value="1"/>
</dbReference>
<evidence type="ECO:0000256" key="5">
    <source>
        <dbReference type="ARBA" id="ARBA00022741"/>
    </source>
</evidence>
<dbReference type="STRING" id="216942.SLITO_v1c00810"/>
<keyword evidence="8 9" id="KW-0030">Aminoacyl-tRNA synthetase</keyword>
<dbReference type="InterPro" id="IPR004522">
    <property type="entry name" value="Asn-tRNA-ligase"/>
</dbReference>
<dbReference type="PROSITE" id="PS50862">
    <property type="entry name" value="AA_TRNA_LIGASE_II"/>
    <property type="match status" value="1"/>
</dbReference>
<dbReference type="InterPro" id="IPR004365">
    <property type="entry name" value="NA-bd_OB_tRNA"/>
</dbReference>
<dbReference type="PANTHER" id="PTHR22594:SF34">
    <property type="entry name" value="ASPARAGINE--TRNA LIGASE, MITOCHONDRIAL-RELATED"/>
    <property type="match status" value="1"/>
</dbReference>
<dbReference type="NCBIfam" id="NF003037">
    <property type="entry name" value="PRK03932.1"/>
    <property type="match status" value="1"/>
</dbReference>
<evidence type="ECO:0000256" key="2">
    <source>
        <dbReference type="ARBA" id="ARBA00011738"/>
    </source>
</evidence>
<dbReference type="RefSeq" id="WP_075057848.1">
    <property type="nucleotide sequence ID" value="NZ_CP012357.1"/>
</dbReference>
<dbReference type="GO" id="GO:0004816">
    <property type="term" value="F:asparagine-tRNA ligase activity"/>
    <property type="evidence" value="ECO:0007669"/>
    <property type="project" value="UniProtKB-UniRule"/>
</dbReference>
<gene>
    <name evidence="11" type="primary">asnC</name>
    <name evidence="9" type="synonym">asnS</name>
    <name evidence="11" type="ORF">SLITO_v1c00810</name>
</gene>
<dbReference type="GO" id="GO:0005737">
    <property type="term" value="C:cytoplasm"/>
    <property type="evidence" value="ECO:0007669"/>
    <property type="project" value="UniProtKB-SubCell"/>
</dbReference>
<keyword evidence="6 9" id="KW-0067">ATP-binding</keyword>
<dbReference type="GO" id="GO:0005524">
    <property type="term" value="F:ATP binding"/>
    <property type="evidence" value="ECO:0007669"/>
    <property type="project" value="UniProtKB-UniRule"/>
</dbReference>
<evidence type="ECO:0000256" key="4">
    <source>
        <dbReference type="ARBA" id="ARBA00022598"/>
    </source>
</evidence>
<dbReference type="EMBL" id="CP012357">
    <property type="protein sequence ID" value="AKX33749.1"/>
    <property type="molecule type" value="Genomic_DNA"/>
</dbReference>
<dbReference type="PATRIC" id="fig|216942.3.peg.81"/>
<comment type="similarity">
    <text evidence="1 9">Belongs to the class-II aminoacyl-tRNA synthetase family.</text>
</comment>
<dbReference type="InterPro" id="IPR012340">
    <property type="entry name" value="NA-bd_OB-fold"/>
</dbReference>
<dbReference type="CDD" id="cd00776">
    <property type="entry name" value="AsxRS_core"/>
    <property type="match status" value="1"/>
</dbReference>
<evidence type="ECO:0000256" key="8">
    <source>
        <dbReference type="ARBA" id="ARBA00023146"/>
    </source>
</evidence>
<keyword evidence="7 9" id="KW-0648">Protein biosynthesis</keyword>
<dbReference type="InterPro" id="IPR002312">
    <property type="entry name" value="Asp/Asn-tRNA-synth_IIb"/>
</dbReference>
<dbReference type="InterPro" id="IPR004364">
    <property type="entry name" value="Aa-tRNA-synt_II"/>
</dbReference>
<evidence type="ECO:0000313" key="12">
    <source>
        <dbReference type="Proteomes" id="UP000067476"/>
    </source>
</evidence>
<feature type="domain" description="Aminoacyl-transfer RNA synthetases class-II family profile" evidence="10">
    <location>
        <begin position="132"/>
        <end position="444"/>
    </location>
</feature>
<proteinExistence type="inferred from homology"/>
<dbReference type="EC" id="6.1.1.22" evidence="9"/>
<dbReference type="Proteomes" id="UP000067476">
    <property type="component" value="Chromosome"/>
</dbReference>
<dbReference type="GO" id="GO:0003676">
    <property type="term" value="F:nucleic acid binding"/>
    <property type="evidence" value="ECO:0007669"/>
    <property type="project" value="InterPro"/>
</dbReference>
<comment type="subcellular location">
    <subcellularLocation>
        <location evidence="9">Cytoplasm</location>
    </subcellularLocation>
</comment>
<evidence type="ECO:0000256" key="7">
    <source>
        <dbReference type="ARBA" id="ARBA00022917"/>
    </source>
</evidence>
<keyword evidence="4 9" id="KW-0436">Ligase</keyword>
<evidence type="ECO:0000256" key="9">
    <source>
        <dbReference type="HAMAP-Rule" id="MF_00534"/>
    </source>
</evidence>
<dbReference type="SUPFAM" id="SSF50249">
    <property type="entry name" value="Nucleic acid-binding proteins"/>
    <property type="match status" value="1"/>
</dbReference>
<dbReference type="InterPro" id="IPR045864">
    <property type="entry name" value="aa-tRNA-synth_II/BPL/LPL"/>
</dbReference>